<keyword evidence="1" id="KW-0732">Signal</keyword>
<feature type="chain" id="PRO_5040383970" description="BPTI/Kunitz inhibitor domain-containing protein" evidence="1">
    <location>
        <begin position="20"/>
        <end position="76"/>
    </location>
</feature>
<evidence type="ECO:0000313" key="3">
    <source>
        <dbReference type="EMBL" id="KAI8043625.1"/>
    </source>
</evidence>
<feature type="domain" description="BPTI/Kunitz inhibitor" evidence="2">
    <location>
        <begin position="24"/>
        <end position="73"/>
    </location>
</feature>
<evidence type="ECO:0000313" key="4">
    <source>
        <dbReference type="Proteomes" id="UP001059596"/>
    </source>
</evidence>
<proteinExistence type="predicted"/>
<gene>
    <name evidence="3" type="ORF">M5D96_004958</name>
</gene>
<dbReference type="Gene3D" id="4.10.410.10">
    <property type="entry name" value="Pancreatic trypsin inhibitor Kunitz domain"/>
    <property type="match status" value="1"/>
</dbReference>
<sequence length="76" mass="8325">MNTLYLICLFVIILHDVIGTNLRCAQKGGTSGSCDKVISGFMYSTSKKSCFALKLKGCETLGKFFENKSDCQQCVS</sequence>
<accession>A0A9Q0BTS1</accession>
<evidence type="ECO:0000259" key="2">
    <source>
        <dbReference type="Pfam" id="PF00014"/>
    </source>
</evidence>
<dbReference type="InterPro" id="IPR002223">
    <property type="entry name" value="Kunitz_BPTI"/>
</dbReference>
<reference evidence="3" key="1">
    <citation type="journal article" date="2023" name="Genome Biol. Evol.">
        <title>Long-read-based Genome Assembly of Drosophila gunungcola Reveals Fewer Chemosensory Genes in Flower-breeding Species.</title>
        <authorList>
            <person name="Negi A."/>
            <person name="Liao B.Y."/>
            <person name="Yeh S.D."/>
        </authorList>
    </citation>
    <scope>NUCLEOTIDE SEQUENCE</scope>
    <source>
        <strain evidence="3">Sukarami</strain>
    </source>
</reference>
<keyword evidence="4" id="KW-1185">Reference proteome</keyword>
<dbReference type="GO" id="GO:0004867">
    <property type="term" value="F:serine-type endopeptidase inhibitor activity"/>
    <property type="evidence" value="ECO:0007669"/>
    <property type="project" value="InterPro"/>
</dbReference>
<name>A0A9Q0BTS1_9MUSC</name>
<feature type="signal peptide" evidence="1">
    <location>
        <begin position="1"/>
        <end position="19"/>
    </location>
</feature>
<protein>
    <recommendedName>
        <fullName evidence="2">BPTI/Kunitz inhibitor domain-containing protein</fullName>
    </recommendedName>
</protein>
<organism evidence="3 4">
    <name type="scientific">Drosophila gunungcola</name>
    <name type="common">fruit fly</name>
    <dbReference type="NCBI Taxonomy" id="103775"/>
    <lineage>
        <taxon>Eukaryota</taxon>
        <taxon>Metazoa</taxon>
        <taxon>Ecdysozoa</taxon>
        <taxon>Arthropoda</taxon>
        <taxon>Hexapoda</taxon>
        <taxon>Insecta</taxon>
        <taxon>Pterygota</taxon>
        <taxon>Neoptera</taxon>
        <taxon>Endopterygota</taxon>
        <taxon>Diptera</taxon>
        <taxon>Brachycera</taxon>
        <taxon>Muscomorpha</taxon>
        <taxon>Ephydroidea</taxon>
        <taxon>Drosophilidae</taxon>
        <taxon>Drosophila</taxon>
        <taxon>Sophophora</taxon>
    </lineage>
</organism>
<evidence type="ECO:0000256" key="1">
    <source>
        <dbReference type="SAM" id="SignalP"/>
    </source>
</evidence>
<comment type="caution">
    <text evidence="3">The sequence shown here is derived from an EMBL/GenBank/DDBJ whole genome shotgun (WGS) entry which is preliminary data.</text>
</comment>
<dbReference type="Proteomes" id="UP001059596">
    <property type="component" value="Unassembled WGS sequence"/>
</dbReference>
<dbReference type="SUPFAM" id="SSF57362">
    <property type="entry name" value="BPTI-like"/>
    <property type="match status" value="1"/>
</dbReference>
<dbReference type="EMBL" id="JAMKOV010000002">
    <property type="protein sequence ID" value="KAI8043625.1"/>
    <property type="molecule type" value="Genomic_DNA"/>
</dbReference>
<dbReference type="Pfam" id="PF00014">
    <property type="entry name" value="Kunitz_BPTI"/>
    <property type="match status" value="1"/>
</dbReference>
<dbReference type="InterPro" id="IPR036880">
    <property type="entry name" value="Kunitz_BPTI_sf"/>
</dbReference>
<dbReference type="AlphaFoldDB" id="A0A9Q0BTS1"/>